<dbReference type="PROSITE" id="PS50283">
    <property type="entry name" value="NA_SOLUT_SYMP_3"/>
    <property type="match status" value="1"/>
</dbReference>
<feature type="transmembrane region" description="Helical" evidence="12">
    <location>
        <begin position="444"/>
        <end position="462"/>
    </location>
</feature>
<keyword evidence="14" id="KW-1185">Reference proteome</keyword>
<dbReference type="GO" id="GO:0006814">
    <property type="term" value="P:sodium ion transport"/>
    <property type="evidence" value="ECO:0007669"/>
    <property type="project" value="UniProtKB-KW"/>
</dbReference>
<dbReference type="GO" id="GO:0005886">
    <property type="term" value="C:plasma membrane"/>
    <property type="evidence" value="ECO:0007669"/>
    <property type="project" value="UniProtKB-SubCell"/>
</dbReference>
<evidence type="ECO:0000256" key="6">
    <source>
        <dbReference type="ARBA" id="ARBA00022989"/>
    </source>
</evidence>
<evidence type="ECO:0000256" key="10">
    <source>
        <dbReference type="ARBA" id="ARBA00023201"/>
    </source>
</evidence>
<dbReference type="Gene3D" id="1.20.1730.10">
    <property type="entry name" value="Sodium/glucose cotransporter"/>
    <property type="match status" value="1"/>
</dbReference>
<reference evidence="13 14" key="1">
    <citation type="submission" date="2019-03" db="EMBL/GenBank/DDBJ databases">
        <title>Genomic Encyclopedia of Type Strains, Phase IV (KMG-IV): sequencing the most valuable type-strain genomes for metagenomic binning, comparative biology and taxonomic classification.</title>
        <authorList>
            <person name="Goeker M."/>
        </authorList>
    </citation>
    <scope>NUCLEOTIDE SEQUENCE [LARGE SCALE GENOMIC DNA]</scope>
    <source>
        <strain evidence="13 14">DSM 21100</strain>
    </source>
</reference>
<keyword evidence="9 12" id="KW-0472">Membrane</keyword>
<evidence type="ECO:0000256" key="7">
    <source>
        <dbReference type="ARBA" id="ARBA00023053"/>
    </source>
</evidence>
<keyword evidence="7" id="KW-0915">Sodium</keyword>
<keyword evidence="5 12" id="KW-0812">Transmembrane</keyword>
<name>A0A4V2UTG0_9SPHI</name>
<feature type="transmembrane region" description="Helical" evidence="12">
    <location>
        <begin position="267"/>
        <end position="294"/>
    </location>
</feature>
<evidence type="ECO:0000256" key="3">
    <source>
        <dbReference type="ARBA" id="ARBA00022448"/>
    </source>
</evidence>
<feature type="transmembrane region" description="Helical" evidence="12">
    <location>
        <begin position="117"/>
        <end position="141"/>
    </location>
</feature>
<dbReference type="PANTHER" id="PTHR42985:SF40">
    <property type="entry name" value="LD47995P-RELATED"/>
    <property type="match status" value="1"/>
</dbReference>
<dbReference type="EMBL" id="SMAD01000010">
    <property type="protein sequence ID" value="TCS85875.1"/>
    <property type="molecule type" value="Genomic_DNA"/>
</dbReference>
<gene>
    <name evidence="13" type="ORF">EDD80_11073</name>
</gene>
<keyword evidence="3" id="KW-0813">Transport</keyword>
<dbReference type="NCBIfam" id="TIGR00813">
    <property type="entry name" value="sss"/>
    <property type="match status" value="1"/>
</dbReference>
<dbReference type="GO" id="GO:0015293">
    <property type="term" value="F:symporter activity"/>
    <property type="evidence" value="ECO:0007669"/>
    <property type="project" value="TreeGrafter"/>
</dbReference>
<keyword evidence="6 12" id="KW-1133">Transmembrane helix</keyword>
<feature type="transmembrane region" description="Helical" evidence="12">
    <location>
        <begin position="323"/>
        <end position="343"/>
    </location>
</feature>
<evidence type="ECO:0000256" key="11">
    <source>
        <dbReference type="RuleBase" id="RU362091"/>
    </source>
</evidence>
<feature type="transmembrane region" description="Helical" evidence="12">
    <location>
        <begin position="364"/>
        <end position="386"/>
    </location>
</feature>
<dbReference type="PANTHER" id="PTHR42985">
    <property type="entry name" value="SODIUM-COUPLED MONOCARBOXYLATE TRANSPORTER"/>
    <property type="match status" value="1"/>
</dbReference>
<dbReference type="InterPro" id="IPR051163">
    <property type="entry name" value="Sodium:Solute_Symporter_SSF"/>
</dbReference>
<evidence type="ECO:0000256" key="2">
    <source>
        <dbReference type="ARBA" id="ARBA00006434"/>
    </source>
</evidence>
<dbReference type="RefSeq" id="WP_132129993.1">
    <property type="nucleotide sequence ID" value="NZ_CP042432.1"/>
</dbReference>
<keyword evidence="4" id="KW-1003">Cell membrane</keyword>
<dbReference type="InterPro" id="IPR001734">
    <property type="entry name" value="Na/solute_symporter"/>
</dbReference>
<dbReference type="Proteomes" id="UP000295807">
    <property type="component" value="Unassembled WGS sequence"/>
</dbReference>
<evidence type="ECO:0000256" key="9">
    <source>
        <dbReference type="ARBA" id="ARBA00023136"/>
    </source>
</evidence>
<comment type="subcellular location">
    <subcellularLocation>
        <location evidence="1">Cell membrane</location>
        <topology evidence="1">Multi-pass membrane protein</topology>
    </subcellularLocation>
</comment>
<evidence type="ECO:0000256" key="12">
    <source>
        <dbReference type="SAM" id="Phobius"/>
    </source>
</evidence>
<evidence type="ECO:0000256" key="1">
    <source>
        <dbReference type="ARBA" id="ARBA00004651"/>
    </source>
</evidence>
<evidence type="ECO:0000256" key="8">
    <source>
        <dbReference type="ARBA" id="ARBA00023065"/>
    </source>
</evidence>
<protein>
    <submittedName>
        <fullName evidence="13">SSS family transporter</fullName>
    </submittedName>
</protein>
<comment type="caution">
    <text evidence="13">The sequence shown here is derived from an EMBL/GenBank/DDBJ whole genome shotgun (WGS) entry which is preliminary data.</text>
</comment>
<feature type="transmembrane region" description="Helical" evidence="12">
    <location>
        <begin position="147"/>
        <end position="166"/>
    </location>
</feature>
<sequence>MQLLDYCVLAGYFLVIFLIGSFFSTSQKSLKDYFLGSRNIPWWAVSFSGIATVISAISYIGAVGLGFSSDFGFLQYRLAIPIAILVIVVIILPFFYNLQLYSIYEYLEKRFNLTIRLLGSGIFILFKCCYLALAIFAPAIVIEVLTGINLIWIVLITGAVTTLYTLLGGIKSVIWTDALQLVILLGGIFLVIGISVEGVDGGLSGVLDTGKEFDKFRYLRPSLSLTETYTIWNGLIGGAFLMISQFGTDQTEMQRFLTTRSLKKANIALASSLLIAALMGFLIFFEGAAIFAFYEQRGQAGIEPNQVLVKFIVEELPTGVKGFLLAGILAAAMSTISSVLNSLTTVSLSDFYNRFKKREASVSLARMVTLGFGLLATFLACFGNYFGNILETAMTVINFFGGGLVGLFLLGMLSRKATPGGAMAGFIAGFVVILPVAAFTDVAYMWYSAITAICTYVVGLLVSRLSGTKPLPGQEALVYSRHKKK</sequence>
<dbReference type="AlphaFoldDB" id="A0A4V2UTG0"/>
<dbReference type="OrthoDB" id="9803597at2"/>
<feature type="transmembrane region" description="Helical" evidence="12">
    <location>
        <begin position="43"/>
        <end position="66"/>
    </location>
</feature>
<feature type="transmembrane region" description="Helical" evidence="12">
    <location>
        <begin position="6"/>
        <end position="23"/>
    </location>
</feature>
<feature type="transmembrane region" description="Helical" evidence="12">
    <location>
        <begin position="420"/>
        <end position="438"/>
    </location>
</feature>
<feature type="transmembrane region" description="Helical" evidence="12">
    <location>
        <begin position="78"/>
        <end position="96"/>
    </location>
</feature>
<evidence type="ECO:0000256" key="5">
    <source>
        <dbReference type="ARBA" id="ARBA00022692"/>
    </source>
</evidence>
<keyword evidence="8" id="KW-0406">Ion transport</keyword>
<accession>A0A4V2UTG0</accession>
<keyword evidence="10" id="KW-0739">Sodium transport</keyword>
<evidence type="ECO:0000313" key="14">
    <source>
        <dbReference type="Proteomes" id="UP000295807"/>
    </source>
</evidence>
<evidence type="ECO:0000256" key="4">
    <source>
        <dbReference type="ARBA" id="ARBA00022475"/>
    </source>
</evidence>
<feature type="transmembrane region" description="Helical" evidence="12">
    <location>
        <begin position="392"/>
        <end position="413"/>
    </location>
</feature>
<feature type="transmembrane region" description="Helical" evidence="12">
    <location>
        <begin position="178"/>
        <end position="196"/>
    </location>
</feature>
<dbReference type="InterPro" id="IPR038377">
    <property type="entry name" value="Na/Glc_symporter_sf"/>
</dbReference>
<proteinExistence type="inferred from homology"/>
<dbReference type="Pfam" id="PF00474">
    <property type="entry name" value="SSF"/>
    <property type="match status" value="1"/>
</dbReference>
<evidence type="ECO:0000313" key="13">
    <source>
        <dbReference type="EMBL" id="TCS85875.1"/>
    </source>
</evidence>
<organism evidence="13 14">
    <name type="scientific">Anseongella ginsenosidimutans</name>
    <dbReference type="NCBI Taxonomy" id="496056"/>
    <lineage>
        <taxon>Bacteria</taxon>
        <taxon>Pseudomonadati</taxon>
        <taxon>Bacteroidota</taxon>
        <taxon>Sphingobacteriia</taxon>
        <taxon>Sphingobacteriales</taxon>
        <taxon>Sphingobacteriaceae</taxon>
        <taxon>Anseongella</taxon>
    </lineage>
</organism>
<feature type="transmembrane region" description="Helical" evidence="12">
    <location>
        <begin position="229"/>
        <end position="246"/>
    </location>
</feature>
<comment type="similarity">
    <text evidence="2 11">Belongs to the sodium:solute symporter (SSF) (TC 2.A.21) family.</text>
</comment>